<protein>
    <submittedName>
        <fullName evidence="3">Peptidoglycan-binding domain-containing protein</fullName>
    </submittedName>
</protein>
<organism evidence="3 4">
    <name type="scientific">Sedimentitalea todarodis</name>
    <dbReference type="NCBI Taxonomy" id="1631240"/>
    <lineage>
        <taxon>Bacteria</taxon>
        <taxon>Pseudomonadati</taxon>
        <taxon>Pseudomonadota</taxon>
        <taxon>Alphaproteobacteria</taxon>
        <taxon>Rhodobacterales</taxon>
        <taxon>Paracoccaceae</taxon>
        <taxon>Sedimentitalea</taxon>
    </lineage>
</organism>
<comment type="caution">
    <text evidence="3">The sequence shown here is derived from an EMBL/GenBank/DDBJ whole genome shotgun (WGS) entry which is preliminary data.</text>
</comment>
<feature type="domain" description="Peptidoglycan binding-like" evidence="2">
    <location>
        <begin position="35"/>
        <end position="84"/>
    </location>
</feature>
<name>A0ABU3VLN2_9RHOB</name>
<gene>
    <name evidence="3" type="ORF">QO231_25105</name>
</gene>
<evidence type="ECO:0000259" key="2">
    <source>
        <dbReference type="Pfam" id="PF01471"/>
    </source>
</evidence>
<reference evidence="4" key="1">
    <citation type="submission" date="2023-05" db="EMBL/GenBank/DDBJ databases">
        <title>Sedimentitalea sp. nov. JM2-8.</title>
        <authorList>
            <person name="Huang J."/>
        </authorList>
    </citation>
    <scope>NUCLEOTIDE SEQUENCE [LARGE SCALE GENOMIC DNA]</scope>
    <source>
        <strain evidence="4">KHS03</strain>
    </source>
</reference>
<dbReference type="EMBL" id="JASMWN010000046">
    <property type="protein sequence ID" value="MDU9007103.1"/>
    <property type="molecule type" value="Genomic_DNA"/>
</dbReference>
<evidence type="ECO:0000313" key="4">
    <source>
        <dbReference type="Proteomes" id="UP001255416"/>
    </source>
</evidence>
<keyword evidence="4" id="KW-1185">Reference proteome</keyword>
<dbReference type="Proteomes" id="UP001255416">
    <property type="component" value="Unassembled WGS sequence"/>
</dbReference>
<evidence type="ECO:0000313" key="3">
    <source>
        <dbReference type="EMBL" id="MDU9007103.1"/>
    </source>
</evidence>
<feature type="region of interest" description="Disordered" evidence="1">
    <location>
        <begin position="1"/>
        <end position="26"/>
    </location>
</feature>
<dbReference type="InterPro" id="IPR002477">
    <property type="entry name" value="Peptidoglycan-bd-like"/>
</dbReference>
<evidence type="ECO:0000256" key="1">
    <source>
        <dbReference type="SAM" id="MobiDB-lite"/>
    </source>
</evidence>
<feature type="compositionally biased region" description="Basic and acidic residues" evidence="1">
    <location>
        <begin position="10"/>
        <end position="22"/>
    </location>
</feature>
<sequence length="546" mass="59107">MPLKLTAPVGDKRRITKPDPKAKNTKFPPVRNVPADVEVVRLMLNANGYSLKVHGKSDGELIKAIREFQKKKLGYNKPDGIVDPGGRTWKAGLAKLAAQSASEQKIEWYEVVEGGKTKRVTKAEFEAGQRALQREVRSKSIMMNGQVESWISICNGFEQTRQATDGYFNAFVEFSVSVVNDKTNPPWSEILAARSEASLLKSFVGASNLDWKKIYAQDQKATKAYNKAVKAFKKFISERIGTAGSIVGNLEIVRDTSFTVVETYMTARLVATKGMSVAKANAIAAAGTEALKSGAGQFGEYVAGNKVSWDGAAKKVMIDSFIAGLSGAAGGKLGSALTKGLGAKIAAQILPRLSGNMSKSVIEAFFQRFLGSKFGQTMVTGALKETIGLFKPLIEKGRAPNLKEVKESVAKILTASILDHAAGKALSEFTKRFPTASADFLKTILAPKSMQAMRNDLVALYGAESFEMLAKKHSGEMFESVAKQLSGNWLSAAAVEAVNGSDGSQNAKQMQKLANDALRKDKDLRKKIENMIKSEFANRAKKLEKA</sequence>
<dbReference type="RefSeq" id="WP_316782769.1">
    <property type="nucleotide sequence ID" value="NZ_JASMWN010000046.1"/>
</dbReference>
<dbReference type="Gene3D" id="1.10.101.10">
    <property type="entry name" value="PGBD-like superfamily/PGBD"/>
    <property type="match status" value="1"/>
</dbReference>
<dbReference type="InterPro" id="IPR036366">
    <property type="entry name" value="PGBDSf"/>
</dbReference>
<accession>A0ABU3VLN2</accession>
<dbReference type="Pfam" id="PF01471">
    <property type="entry name" value="PG_binding_1"/>
    <property type="match status" value="1"/>
</dbReference>
<proteinExistence type="predicted"/>